<dbReference type="KEGG" id="csv:101208302"/>
<reference evidence="9 10" key="1">
    <citation type="journal article" date="2009" name="Nat. Genet.">
        <title>The genome of the cucumber, Cucumis sativus L.</title>
        <authorList>
            <person name="Huang S."/>
            <person name="Li R."/>
            <person name="Zhang Z."/>
            <person name="Li L."/>
            <person name="Gu X."/>
            <person name="Fan W."/>
            <person name="Lucas W.J."/>
            <person name="Wang X."/>
            <person name="Xie B."/>
            <person name="Ni P."/>
            <person name="Ren Y."/>
            <person name="Zhu H."/>
            <person name="Li J."/>
            <person name="Lin K."/>
            <person name="Jin W."/>
            <person name="Fei Z."/>
            <person name="Li G."/>
            <person name="Staub J."/>
            <person name="Kilian A."/>
            <person name="van der Vossen E.A."/>
            <person name="Wu Y."/>
            <person name="Guo J."/>
            <person name="He J."/>
            <person name="Jia Z."/>
            <person name="Ren Y."/>
            <person name="Tian G."/>
            <person name="Lu Y."/>
            <person name="Ruan J."/>
            <person name="Qian W."/>
            <person name="Wang M."/>
            <person name="Huang Q."/>
            <person name="Li B."/>
            <person name="Xuan Z."/>
            <person name="Cao J."/>
            <person name="Asan"/>
            <person name="Wu Z."/>
            <person name="Zhang J."/>
            <person name="Cai Q."/>
            <person name="Bai Y."/>
            <person name="Zhao B."/>
            <person name="Han Y."/>
            <person name="Li Y."/>
            <person name="Li X."/>
            <person name="Wang S."/>
            <person name="Shi Q."/>
            <person name="Liu S."/>
            <person name="Cho W.K."/>
            <person name="Kim J.Y."/>
            <person name="Xu Y."/>
            <person name="Heller-Uszynska K."/>
            <person name="Miao H."/>
            <person name="Cheng Z."/>
            <person name="Zhang S."/>
            <person name="Wu J."/>
            <person name="Yang Y."/>
            <person name="Kang H."/>
            <person name="Li M."/>
            <person name="Liang H."/>
            <person name="Ren X."/>
            <person name="Shi Z."/>
            <person name="Wen M."/>
            <person name="Jian M."/>
            <person name="Yang H."/>
            <person name="Zhang G."/>
            <person name="Yang Z."/>
            <person name="Chen R."/>
            <person name="Liu S."/>
            <person name="Li J."/>
            <person name="Ma L."/>
            <person name="Liu H."/>
            <person name="Zhou Y."/>
            <person name="Zhao J."/>
            <person name="Fang X."/>
            <person name="Li G."/>
            <person name="Fang L."/>
            <person name="Li Y."/>
            <person name="Liu D."/>
            <person name="Zheng H."/>
            <person name="Zhang Y."/>
            <person name="Qin N."/>
            <person name="Li Z."/>
            <person name="Yang G."/>
            <person name="Yang S."/>
            <person name="Bolund L."/>
            <person name="Kristiansen K."/>
            <person name="Zheng H."/>
            <person name="Li S."/>
            <person name="Zhang X."/>
            <person name="Yang H."/>
            <person name="Wang J."/>
            <person name="Sun R."/>
            <person name="Zhang B."/>
            <person name="Jiang S."/>
            <person name="Wang J."/>
            <person name="Du Y."/>
            <person name="Li S."/>
        </authorList>
    </citation>
    <scope>NUCLEOTIDE SEQUENCE [LARGE SCALE GENOMIC DNA]</scope>
    <source>
        <strain evidence="10">cv. 9930</strain>
    </source>
</reference>
<evidence type="ECO:0000256" key="5">
    <source>
        <dbReference type="ARBA" id="ARBA00023186"/>
    </source>
</evidence>
<keyword evidence="2 7" id="KW-0812">Transmembrane</keyword>
<dbReference type="STRING" id="3659.A0A0A0LT25"/>
<dbReference type="Proteomes" id="UP000029981">
    <property type="component" value="Chromosome 1"/>
</dbReference>
<evidence type="ECO:0000256" key="2">
    <source>
        <dbReference type="ARBA" id="ARBA00022692"/>
    </source>
</evidence>
<feature type="transmembrane region" description="Helical" evidence="7">
    <location>
        <begin position="208"/>
        <end position="228"/>
    </location>
</feature>
<dbReference type="OrthoDB" id="445556at2759"/>
<dbReference type="Gene3D" id="1.10.287.110">
    <property type="entry name" value="DnaJ domain"/>
    <property type="match status" value="1"/>
</dbReference>
<dbReference type="InterPro" id="IPR036869">
    <property type="entry name" value="J_dom_sf"/>
</dbReference>
<keyword evidence="10" id="KW-1185">Reference proteome</keyword>
<evidence type="ECO:0000259" key="8">
    <source>
        <dbReference type="PROSITE" id="PS50076"/>
    </source>
</evidence>
<dbReference type="OMA" id="KRRFYDW"/>
<evidence type="ECO:0000313" key="9">
    <source>
        <dbReference type="EMBL" id="KGN64159.1"/>
    </source>
</evidence>
<protein>
    <recommendedName>
        <fullName evidence="8">J domain-containing protein</fullName>
    </recommendedName>
</protein>
<reference evidence="9 10" key="2">
    <citation type="journal article" date="2009" name="PLoS ONE">
        <title>An integrated genetic and cytogenetic map of the cucumber genome.</title>
        <authorList>
            <person name="Ren Y."/>
            <person name="Zhang Z."/>
            <person name="Liu J."/>
            <person name="Staub J.E."/>
            <person name="Han Y."/>
            <person name="Cheng Z."/>
            <person name="Li X."/>
            <person name="Lu J."/>
            <person name="Miao H."/>
            <person name="Kang H."/>
            <person name="Xie B."/>
            <person name="Gu X."/>
            <person name="Wang X."/>
            <person name="Du Y."/>
            <person name="Jin W."/>
            <person name="Huang S."/>
        </authorList>
    </citation>
    <scope>NUCLEOTIDE SEQUENCE [LARGE SCALE GENOMIC DNA]</scope>
    <source>
        <strain evidence="10">cv. 9930</strain>
    </source>
</reference>
<name>A0A0A0LT25_CUCSA</name>
<dbReference type="PRINTS" id="PR00625">
    <property type="entry name" value="JDOMAIN"/>
</dbReference>
<gene>
    <name evidence="9" type="ORF">Csa_1G042670</name>
</gene>
<dbReference type="SUPFAM" id="SSF46565">
    <property type="entry name" value="Chaperone J-domain"/>
    <property type="match status" value="1"/>
</dbReference>
<proteinExistence type="predicted"/>
<keyword evidence="4 7" id="KW-0472">Membrane</keyword>
<organism evidence="9 10">
    <name type="scientific">Cucumis sativus</name>
    <name type="common">Cucumber</name>
    <dbReference type="NCBI Taxonomy" id="3659"/>
    <lineage>
        <taxon>Eukaryota</taxon>
        <taxon>Viridiplantae</taxon>
        <taxon>Streptophyta</taxon>
        <taxon>Embryophyta</taxon>
        <taxon>Tracheophyta</taxon>
        <taxon>Spermatophyta</taxon>
        <taxon>Magnoliopsida</taxon>
        <taxon>eudicotyledons</taxon>
        <taxon>Gunneridae</taxon>
        <taxon>Pentapetalae</taxon>
        <taxon>rosids</taxon>
        <taxon>fabids</taxon>
        <taxon>Cucurbitales</taxon>
        <taxon>Cucurbitaceae</taxon>
        <taxon>Benincaseae</taxon>
        <taxon>Cucumis</taxon>
    </lineage>
</organism>
<dbReference type="Gramene" id="KGN64159">
    <property type="protein sequence ID" value="KGN64159"/>
    <property type="gene ID" value="Csa_1G042670"/>
</dbReference>
<dbReference type="eggNOG" id="KOG0715">
    <property type="taxonomic scope" value="Eukaryota"/>
</dbReference>
<dbReference type="CDD" id="cd06257">
    <property type="entry name" value="DnaJ"/>
    <property type="match status" value="1"/>
</dbReference>
<evidence type="ECO:0000256" key="3">
    <source>
        <dbReference type="ARBA" id="ARBA00022989"/>
    </source>
</evidence>
<evidence type="ECO:0000256" key="4">
    <source>
        <dbReference type="ARBA" id="ARBA00023136"/>
    </source>
</evidence>
<dbReference type="FunFam" id="1.10.287.110:FF:000087">
    <property type="entry name" value="DnaJ homolog subfamily C member 4"/>
    <property type="match status" value="1"/>
</dbReference>
<dbReference type="SMART" id="SM00271">
    <property type="entry name" value="DnaJ"/>
    <property type="match status" value="1"/>
</dbReference>
<dbReference type="PANTHER" id="PTHR45283">
    <property type="entry name" value="NAD(P)H-QUINONE OXIDOREDUCTASE SUBUNIT T, CHLOROPLASTIC"/>
    <property type="match status" value="1"/>
</dbReference>
<dbReference type="InterPro" id="IPR044618">
    <property type="entry name" value="NdhT-like"/>
</dbReference>
<keyword evidence="6" id="KW-0175">Coiled coil</keyword>
<dbReference type="PANTHER" id="PTHR45283:SF1">
    <property type="entry name" value="NAD(P)H-QUINONE OXIDOREDUCTASE SUBUNIT T, CHLOROPLASTIC"/>
    <property type="match status" value="1"/>
</dbReference>
<feature type="coiled-coil region" evidence="6">
    <location>
        <begin position="97"/>
        <end position="147"/>
    </location>
</feature>
<dbReference type="PROSITE" id="PS00636">
    <property type="entry name" value="DNAJ_1"/>
    <property type="match status" value="1"/>
</dbReference>
<dbReference type="GO" id="GO:0010598">
    <property type="term" value="C:NAD(P)H dehydrogenase complex (plastoquinone)"/>
    <property type="evidence" value="ECO:0007669"/>
    <property type="project" value="EnsemblPlants"/>
</dbReference>
<dbReference type="InterPro" id="IPR001623">
    <property type="entry name" value="DnaJ_domain"/>
</dbReference>
<accession>A0A0A0LT25</accession>
<keyword evidence="3 7" id="KW-1133">Transmembrane helix</keyword>
<keyword evidence="5" id="KW-0143">Chaperone</keyword>
<evidence type="ECO:0000256" key="6">
    <source>
        <dbReference type="SAM" id="Coils"/>
    </source>
</evidence>
<dbReference type="Pfam" id="PF00226">
    <property type="entry name" value="DnaJ"/>
    <property type="match status" value="1"/>
</dbReference>
<evidence type="ECO:0000313" key="10">
    <source>
        <dbReference type="Proteomes" id="UP000029981"/>
    </source>
</evidence>
<evidence type="ECO:0000256" key="7">
    <source>
        <dbReference type="SAM" id="Phobius"/>
    </source>
</evidence>
<dbReference type="PROSITE" id="PS50076">
    <property type="entry name" value="DNAJ_2"/>
    <property type="match status" value="1"/>
</dbReference>
<feature type="domain" description="J" evidence="8">
    <location>
        <begin position="91"/>
        <end position="157"/>
    </location>
</feature>
<dbReference type="EMBL" id="CM002922">
    <property type="protein sequence ID" value="KGN64159.1"/>
    <property type="molecule type" value="Genomic_DNA"/>
</dbReference>
<dbReference type="AlphaFoldDB" id="A0A0A0LT25"/>
<evidence type="ECO:0000256" key="1">
    <source>
        <dbReference type="ARBA" id="ARBA00004167"/>
    </source>
</evidence>
<sequence length="234" mass="27081">MASPPFPNSLLFHKTFHSSAPTFRTWRVYAAQAPNNDRRRPPPGVDTRIHWQNEEEGWIGRKKKESNDQNNVSNNMLGPSLADLLNNSSDSHYQFLGVDAEAEVEEIKSAYRRLSKEYHPDTTSLPLKVASEKFMKLKQVYEVLSNEESRKFYDWTLAQEEASRQADKLRMKLEDPYEQELQNWVSTPDMVDRLGGRNLELSDQASTALTLDIFIILFAIACIVYVLLFKEPYY</sequence>
<reference evidence="9 10" key="4">
    <citation type="journal article" date="2011" name="BMC Genomics">
        <title>RNA-Seq improves annotation of protein-coding genes in the cucumber genome.</title>
        <authorList>
            <person name="Li Z."/>
            <person name="Zhang Z."/>
            <person name="Yan P."/>
            <person name="Huang S."/>
            <person name="Fei Z."/>
            <person name="Lin K."/>
        </authorList>
    </citation>
    <scope>NUCLEOTIDE SEQUENCE [LARGE SCALE GENOMIC DNA]</scope>
    <source>
        <strain evidence="10">cv. 9930</strain>
    </source>
</reference>
<reference evidence="9 10" key="3">
    <citation type="journal article" date="2010" name="BMC Genomics">
        <title>Transcriptome sequencing and comparative analysis of cucumber flowers with different sex types.</title>
        <authorList>
            <person name="Guo S."/>
            <person name="Zheng Y."/>
            <person name="Joung J.G."/>
            <person name="Liu S."/>
            <person name="Zhang Z."/>
            <person name="Crasta O.R."/>
            <person name="Sobral B.W."/>
            <person name="Xu Y."/>
            <person name="Huang S."/>
            <person name="Fei Z."/>
        </authorList>
    </citation>
    <scope>NUCLEOTIDE SEQUENCE [LARGE SCALE GENOMIC DNA]</scope>
    <source>
        <strain evidence="10">cv. 9930</strain>
    </source>
</reference>
<comment type="subcellular location">
    <subcellularLocation>
        <location evidence="1">Membrane</location>
        <topology evidence="1">Single-pass membrane protein</topology>
    </subcellularLocation>
</comment>
<dbReference type="InterPro" id="IPR018253">
    <property type="entry name" value="DnaJ_domain_CS"/>
</dbReference>
<dbReference type="GO" id="GO:0009535">
    <property type="term" value="C:chloroplast thylakoid membrane"/>
    <property type="evidence" value="ECO:0007669"/>
    <property type="project" value="EnsemblPlants"/>
</dbReference>